<protein>
    <recommendedName>
        <fullName evidence="4 14">3-oxoacyl-[acyl-carrier-protein] synthase 2</fullName>
        <ecNumber evidence="3 14">2.3.1.179</ecNumber>
    </recommendedName>
</protein>
<dbReference type="InterPro" id="IPR016039">
    <property type="entry name" value="Thiolase-like"/>
</dbReference>
<evidence type="ECO:0000313" key="18">
    <source>
        <dbReference type="Proteomes" id="UP000653308"/>
    </source>
</evidence>
<dbReference type="InterPro" id="IPR014031">
    <property type="entry name" value="Ketoacyl_synth_C"/>
</dbReference>
<keyword evidence="5 14" id="KW-0444">Lipid biosynthesis</keyword>
<comment type="caution">
    <text evidence="17">The sequence shown here is derived from an EMBL/GenBank/DDBJ whole genome shotgun (WGS) entry which is preliminary data.</text>
</comment>
<feature type="domain" description="Ketosynthase family 3 (KS3)" evidence="16">
    <location>
        <begin position="1"/>
        <end position="407"/>
    </location>
</feature>
<dbReference type="SMART" id="SM00825">
    <property type="entry name" value="PKS_KS"/>
    <property type="match status" value="1"/>
</dbReference>
<name>A0ABQ2ZNJ1_9ACTN</name>
<proteinExistence type="inferred from homology"/>
<dbReference type="SUPFAM" id="SSF53901">
    <property type="entry name" value="Thiolase-like"/>
    <property type="match status" value="2"/>
</dbReference>
<evidence type="ECO:0000256" key="1">
    <source>
        <dbReference type="ARBA" id="ARBA00005194"/>
    </source>
</evidence>
<keyword evidence="10 14" id="KW-0012">Acyltransferase</keyword>
<keyword evidence="6 14" id="KW-0808">Transferase</keyword>
<comment type="similarity">
    <text evidence="2 14 15">Belongs to the thiolase-like superfamily. Beta-ketoacyl-ACP synthases family.</text>
</comment>
<accession>A0ABQ2ZNJ1</accession>
<dbReference type="Pfam" id="PF00109">
    <property type="entry name" value="ketoacyl-synt"/>
    <property type="match status" value="1"/>
</dbReference>
<evidence type="ECO:0000256" key="4">
    <source>
        <dbReference type="ARBA" id="ARBA00014657"/>
    </source>
</evidence>
<dbReference type="CDD" id="cd00834">
    <property type="entry name" value="KAS_I_II"/>
    <property type="match status" value="1"/>
</dbReference>
<dbReference type="Pfam" id="PF02801">
    <property type="entry name" value="Ketoacyl-synt_C"/>
    <property type="match status" value="1"/>
</dbReference>
<evidence type="ECO:0000256" key="12">
    <source>
        <dbReference type="ARBA" id="ARBA00047318"/>
    </source>
</evidence>
<comment type="catalytic activity">
    <reaction evidence="13 14">
        <text>a fatty acyl-[ACP] + malonyl-[ACP] + H(+) = a 3-oxoacyl-[ACP] + holo-[ACP] + CO2</text>
        <dbReference type="Rhea" id="RHEA:22836"/>
        <dbReference type="Rhea" id="RHEA-COMP:9623"/>
        <dbReference type="Rhea" id="RHEA-COMP:9685"/>
        <dbReference type="Rhea" id="RHEA-COMP:9916"/>
        <dbReference type="Rhea" id="RHEA-COMP:14125"/>
        <dbReference type="ChEBI" id="CHEBI:15378"/>
        <dbReference type="ChEBI" id="CHEBI:16526"/>
        <dbReference type="ChEBI" id="CHEBI:64479"/>
        <dbReference type="ChEBI" id="CHEBI:78449"/>
        <dbReference type="ChEBI" id="CHEBI:78776"/>
        <dbReference type="ChEBI" id="CHEBI:138651"/>
    </reaction>
</comment>
<keyword evidence="8" id="KW-0443">Lipid metabolism</keyword>
<evidence type="ECO:0000256" key="15">
    <source>
        <dbReference type="RuleBase" id="RU003694"/>
    </source>
</evidence>
<dbReference type="InterPro" id="IPR017568">
    <property type="entry name" value="3-oxoacyl-ACP_synth-2"/>
</dbReference>
<dbReference type="InterPro" id="IPR000794">
    <property type="entry name" value="Beta-ketoacyl_synthase"/>
</dbReference>
<keyword evidence="9 14" id="KW-0275">Fatty acid biosynthesis</keyword>
<dbReference type="Gene3D" id="3.40.47.10">
    <property type="match status" value="1"/>
</dbReference>
<evidence type="ECO:0000256" key="6">
    <source>
        <dbReference type="ARBA" id="ARBA00022679"/>
    </source>
</evidence>
<evidence type="ECO:0000313" key="17">
    <source>
        <dbReference type="EMBL" id="GGY18217.1"/>
    </source>
</evidence>
<dbReference type="PANTHER" id="PTHR11712:SF336">
    <property type="entry name" value="3-OXOACYL-[ACYL-CARRIER-PROTEIN] SYNTHASE, MITOCHONDRIAL"/>
    <property type="match status" value="1"/>
</dbReference>
<dbReference type="PROSITE" id="PS00606">
    <property type="entry name" value="KS3_1"/>
    <property type="match status" value="1"/>
</dbReference>
<keyword evidence="7" id="KW-0276">Fatty acid metabolism</keyword>
<evidence type="ECO:0000256" key="7">
    <source>
        <dbReference type="ARBA" id="ARBA00022832"/>
    </source>
</evidence>
<dbReference type="InterPro" id="IPR020841">
    <property type="entry name" value="PKS_Beta-ketoAc_synthase_dom"/>
</dbReference>
<organism evidence="17 18">
    <name type="scientific">Streptomyces djakartensis</name>
    <dbReference type="NCBI Taxonomy" id="68193"/>
    <lineage>
        <taxon>Bacteria</taxon>
        <taxon>Bacillati</taxon>
        <taxon>Actinomycetota</taxon>
        <taxon>Actinomycetes</taxon>
        <taxon>Kitasatosporales</taxon>
        <taxon>Streptomycetaceae</taxon>
        <taxon>Streptomyces</taxon>
    </lineage>
</organism>
<evidence type="ECO:0000256" key="8">
    <source>
        <dbReference type="ARBA" id="ARBA00023098"/>
    </source>
</evidence>
<dbReference type="PANTHER" id="PTHR11712">
    <property type="entry name" value="POLYKETIDE SYNTHASE-RELATED"/>
    <property type="match status" value="1"/>
</dbReference>
<evidence type="ECO:0000256" key="5">
    <source>
        <dbReference type="ARBA" id="ARBA00022516"/>
    </source>
</evidence>
<dbReference type="PIRSF" id="PIRSF000447">
    <property type="entry name" value="KAS_II"/>
    <property type="match status" value="1"/>
</dbReference>
<evidence type="ECO:0000256" key="14">
    <source>
        <dbReference type="PIRNR" id="PIRNR000447"/>
    </source>
</evidence>
<comment type="function">
    <text evidence="11 14">Involved in the type II fatty acid elongation cycle. Catalyzes the elongation of a wide range of acyl-ACP by the addition of two carbons from malonyl-ACP to an acyl acceptor. Can efficiently catalyze the conversion of palmitoleoyl-ACP (cis-hexadec-9-enoyl-ACP) to cis-vaccenoyl-ACP (cis-octadec-11-enoyl-ACP), an essential step in the thermal regulation of fatty acid composition.</text>
</comment>
<comment type="catalytic activity">
    <reaction evidence="12 14">
        <text>(9Z)-hexadecenoyl-[ACP] + malonyl-[ACP] + H(+) = 3-oxo-(11Z)-octadecenoyl-[ACP] + holo-[ACP] + CO2</text>
        <dbReference type="Rhea" id="RHEA:55040"/>
        <dbReference type="Rhea" id="RHEA-COMP:9623"/>
        <dbReference type="Rhea" id="RHEA-COMP:9685"/>
        <dbReference type="Rhea" id="RHEA-COMP:10800"/>
        <dbReference type="Rhea" id="RHEA-COMP:14074"/>
        <dbReference type="ChEBI" id="CHEBI:15378"/>
        <dbReference type="ChEBI" id="CHEBI:16526"/>
        <dbReference type="ChEBI" id="CHEBI:64479"/>
        <dbReference type="ChEBI" id="CHEBI:78449"/>
        <dbReference type="ChEBI" id="CHEBI:83989"/>
        <dbReference type="ChEBI" id="CHEBI:138538"/>
        <dbReference type="EC" id="2.3.1.179"/>
    </reaction>
</comment>
<gene>
    <name evidence="17" type="ORF">GCM10010384_25670</name>
</gene>
<evidence type="ECO:0000256" key="9">
    <source>
        <dbReference type="ARBA" id="ARBA00023160"/>
    </source>
</evidence>
<evidence type="ECO:0000256" key="11">
    <source>
        <dbReference type="ARBA" id="ARBA00024006"/>
    </source>
</evidence>
<comment type="pathway">
    <text evidence="1 14">Lipid metabolism; fatty acid biosynthesis.</text>
</comment>
<dbReference type="Proteomes" id="UP000653308">
    <property type="component" value="Unassembled WGS sequence"/>
</dbReference>
<evidence type="ECO:0000256" key="13">
    <source>
        <dbReference type="ARBA" id="ARBA00047659"/>
    </source>
</evidence>
<keyword evidence="18" id="KW-1185">Reference proteome</keyword>
<evidence type="ECO:0000259" key="16">
    <source>
        <dbReference type="PROSITE" id="PS52004"/>
    </source>
</evidence>
<dbReference type="EC" id="2.3.1.179" evidence="3 14"/>
<dbReference type="PROSITE" id="PS52004">
    <property type="entry name" value="KS3_2"/>
    <property type="match status" value="1"/>
</dbReference>
<dbReference type="EMBL" id="BMWE01000006">
    <property type="protein sequence ID" value="GGY18217.1"/>
    <property type="molecule type" value="Genomic_DNA"/>
</dbReference>
<evidence type="ECO:0000256" key="2">
    <source>
        <dbReference type="ARBA" id="ARBA00008467"/>
    </source>
</evidence>
<dbReference type="NCBIfam" id="NF005589">
    <property type="entry name" value="PRK07314.1"/>
    <property type="match status" value="1"/>
</dbReference>
<dbReference type="InterPro" id="IPR018201">
    <property type="entry name" value="Ketoacyl_synth_AS"/>
</dbReference>
<dbReference type="InterPro" id="IPR014030">
    <property type="entry name" value="Ketoacyl_synth_N"/>
</dbReference>
<sequence>MRRIAVTGIGPVTPVGVGREQFWTSLVAGRSGIGHLTRFDASGLDARIAGQVEDFECSAFLDPQRARRAELFTHFAFAASRLALDDAKLRIDDVEPGRAGVVMGCAYGGISRIETEVARLLAKGPRAVMPEISLTCSTTAAAAFLSMEFGLTGPTECMASGCASGAHAVSRGADLIRSGQADVVLAGGTDAPLTPLCMAAFCSARALSTRNDVPAAASRPFDRNRDGFVFSEGAVVLVLERLDCALARGAPVLAELLGHGHSADAHNWGAPHPEGHGAAQAMASALRAADVTPADIGYVNAHAASTPLGDLAEARAIEKVFRRALPPVSSTKSMTGHLLGAAGALEAAATVLAVHTEELPPTINVESLDPECGLDVIARQRRREKVDAALSNSFGVGGINASLVVGRY</sequence>
<evidence type="ECO:0000256" key="10">
    <source>
        <dbReference type="ARBA" id="ARBA00023315"/>
    </source>
</evidence>
<evidence type="ECO:0000256" key="3">
    <source>
        <dbReference type="ARBA" id="ARBA00012356"/>
    </source>
</evidence>
<reference evidence="18" key="1">
    <citation type="journal article" date="2019" name="Int. J. Syst. Evol. Microbiol.">
        <title>The Global Catalogue of Microorganisms (GCM) 10K type strain sequencing project: providing services to taxonomists for standard genome sequencing and annotation.</title>
        <authorList>
            <consortium name="The Broad Institute Genomics Platform"/>
            <consortium name="The Broad Institute Genome Sequencing Center for Infectious Disease"/>
            <person name="Wu L."/>
            <person name="Ma J."/>
        </authorList>
    </citation>
    <scope>NUCLEOTIDE SEQUENCE [LARGE SCALE GENOMIC DNA]</scope>
    <source>
        <strain evidence="18">JCM 4957</strain>
    </source>
</reference>